<gene>
    <name evidence="8" type="ORF">D9611_014614</name>
</gene>
<comment type="caution">
    <text evidence="8">The sequence shown here is derived from an EMBL/GenBank/DDBJ whole genome shotgun (WGS) entry which is preliminary data.</text>
</comment>
<keyword evidence="5" id="KW-0539">Nucleus</keyword>
<proteinExistence type="predicted"/>
<dbReference type="InterPro" id="IPR052035">
    <property type="entry name" value="ZnF_BED_domain_contain"/>
</dbReference>
<dbReference type="InterPro" id="IPR012337">
    <property type="entry name" value="RNaseH-like_sf"/>
</dbReference>
<feature type="region of interest" description="Disordered" evidence="6">
    <location>
        <begin position="724"/>
        <end position="757"/>
    </location>
</feature>
<keyword evidence="9" id="KW-1185">Reference proteome</keyword>
<evidence type="ECO:0000256" key="4">
    <source>
        <dbReference type="ARBA" id="ARBA00022833"/>
    </source>
</evidence>
<dbReference type="PANTHER" id="PTHR46481">
    <property type="entry name" value="ZINC FINGER BED DOMAIN-CONTAINING PROTEIN 4"/>
    <property type="match status" value="1"/>
</dbReference>
<feature type="region of interest" description="Disordered" evidence="6">
    <location>
        <begin position="1"/>
        <end position="169"/>
    </location>
</feature>
<sequence>MSASTEENKRKRTVASKLSDPNNKGLSALPSHKAAQEAAERDAQDKEKAERAARLGATDNRESQLASSSVTTTTTTGRTLPSTTRTRHGSASIEEVEDEDWPSDTSSVAPPPKKKQKKAPKKKKSKTKSTATSAATNETAPATSRLEKATAGISESESESEEEVTAARENKTRDVDEFFGEAIWVGPVGKKKLKRPCFLCPGKDKTIVADVTTLRRHLEFAHEGKYNRWCTKNNYESKLPRAVKARKEAVEIAEGRQGTLDDAVEENPKVIPYTNSLFEEAAEDWLIETGQPLDALSHPRFRYMVDVASRATNGVKIPEKRQTRAHIIARFKKNMTELRKRLNSDAVKGKVSMTCDAWQASNRDAYFAVTGHWVEEDKKGQWSLQSALLGFTQMNTAHNGVRLGRGLYRIVKRVGIAHKVGAVTCDNASNNTTMLEHFESLINATRVSGNAQPWKYRDNHIRCLAHIINLATQALISTYSKSPHHDPSSEPSVNEGIAADAALARDEVGLLRCIGVKMRSSAKRSALFKELQTKDGIKIPRMLLIDMKVRWSSTHAMLLRGYELRKYVDRFVLEMAMEEPNADKQKKILDLRLSETEWDRVRDFLSLLKIAETAQQAFSSETEPTLYNGLPALERLHKSWSSRADRPKYAAFKPALEAAYEKIATYYSKTDMVDAYTMSMILDPSSKTNHFQKHWGQDLELEVRRDAERVFKLRWMDMYGNTMPPPLTTSASNSRLDDVLSDDEDDSTTTSTQPAATVDKPWLPEFNAYMDGSDVRPEGQSMVAWWVLHANRLPVWASLARDYLAIMASSVSSERAFSAAGITISKRRNRLKKDIVEALQILKSLLHKDIIFREPPFTSTWEIENEDVVDDDGDSTWVDEVEDDDYDSDDVWSSPVVL</sequence>
<dbReference type="SUPFAM" id="SSF53098">
    <property type="entry name" value="Ribonuclease H-like"/>
    <property type="match status" value="1"/>
</dbReference>
<feature type="compositionally biased region" description="Basic residues" evidence="6">
    <location>
        <begin position="112"/>
        <end position="127"/>
    </location>
</feature>
<organism evidence="8 9">
    <name type="scientific">Ephemerocybe angulata</name>
    <dbReference type="NCBI Taxonomy" id="980116"/>
    <lineage>
        <taxon>Eukaryota</taxon>
        <taxon>Fungi</taxon>
        <taxon>Dikarya</taxon>
        <taxon>Basidiomycota</taxon>
        <taxon>Agaricomycotina</taxon>
        <taxon>Agaricomycetes</taxon>
        <taxon>Agaricomycetidae</taxon>
        <taxon>Agaricales</taxon>
        <taxon>Agaricineae</taxon>
        <taxon>Psathyrellaceae</taxon>
        <taxon>Ephemerocybe</taxon>
    </lineage>
</organism>
<dbReference type="InterPro" id="IPR008906">
    <property type="entry name" value="HATC_C_dom"/>
</dbReference>
<feature type="compositionally biased region" description="Low complexity" evidence="6">
    <location>
        <begin position="67"/>
        <end position="84"/>
    </location>
</feature>
<feature type="compositionally biased region" description="Acidic residues" evidence="6">
    <location>
        <begin position="870"/>
        <end position="890"/>
    </location>
</feature>
<dbReference type="PANTHER" id="PTHR46481:SF10">
    <property type="entry name" value="ZINC FINGER BED DOMAIN-CONTAINING PROTEIN 39"/>
    <property type="match status" value="1"/>
</dbReference>
<reference evidence="8 9" key="1">
    <citation type="journal article" date="2020" name="ISME J.">
        <title>Uncovering the hidden diversity of litter-decomposition mechanisms in mushroom-forming fungi.</title>
        <authorList>
            <person name="Floudas D."/>
            <person name="Bentzer J."/>
            <person name="Ahren D."/>
            <person name="Johansson T."/>
            <person name="Persson P."/>
            <person name="Tunlid A."/>
        </authorList>
    </citation>
    <scope>NUCLEOTIDE SEQUENCE [LARGE SCALE GENOMIC DNA]</scope>
    <source>
        <strain evidence="8 9">CBS 175.51</strain>
    </source>
</reference>
<evidence type="ECO:0000256" key="5">
    <source>
        <dbReference type="ARBA" id="ARBA00023242"/>
    </source>
</evidence>
<dbReference type="Pfam" id="PF05699">
    <property type="entry name" value="Dimer_Tnp_hAT"/>
    <property type="match status" value="1"/>
</dbReference>
<feature type="compositionally biased region" description="Low complexity" evidence="6">
    <location>
        <begin position="128"/>
        <end position="144"/>
    </location>
</feature>
<evidence type="ECO:0000256" key="2">
    <source>
        <dbReference type="ARBA" id="ARBA00022723"/>
    </source>
</evidence>
<evidence type="ECO:0000256" key="3">
    <source>
        <dbReference type="ARBA" id="ARBA00022771"/>
    </source>
</evidence>
<name>A0A8H5CAQ8_9AGAR</name>
<feature type="region of interest" description="Disordered" evidence="6">
    <location>
        <begin position="870"/>
        <end position="898"/>
    </location>
</feature>
<feature type="domain" description="HAT C-terminal dimerisation" evidence="7">
    <location>
        <begin position="767"/>
        <end position="844"/>
    </location>
</feature>
<dbReference type="EMBL" id="JAACJK010000015">
    <property type="protein sequence ID" value="KAF5338271.1"/>
    <property type="molecule type" value="Genomic_DNA"/>
</dbReference>
<dbReference type="AlphaFoldDB" id="A0A8H5CAQ8"/>
<evidence type="ECO:0000256" key="6">
    <source>
        <dbReference type="SAM" id="MobiDB-lite"/>
    </source>
</evidence>
<accession>A0A8H5CAQ8</accession>
<evidence type="ECO:0000259" key="7">
    <source>
        <dbReference type="Pfam" id="PF05699"/>
    </source>
</evidence>
<keyword evidence="3" id="KW-0863">Zinc-finger</keyword>
<dbReference type="GO" id="GO:0046983">
    <property type="term" value="F:protein dimerization activity"/>
    <property type="evidence" value="ECO:0007669"/>
    <property type="project" value="InterPro"/>
</dbReference>
<keyword evidence="4" id="KW-0862">Zinc</keyword>
<keyword evidence="2" id="KW-0479">Metal-binding</keyword>
<evidence type="ECO:0000256" key="1">
    <source>
        <dbReference type="ARBA" id="ARBA00004123"/>
    </source>
</evidence>
<comment type="subcellular location">
    <subcellularLocation>
        <location evidence="1">Nucleus</location>
    </subcellularLocation>
</comment>
<dbReference type="GO" id="GO:0005634">
    <property type="term" value="C:nucleus"/>
    <property type="evidence" value="ECO:0007669"/>
    <property type="project" value="UniProtKB-SubCell"/>
</dbReference>
<evidence type="ECO:0000313" key="9">
    <source>
        <dbReference type="Proteomes" id="UP000541558"/>
    </source>
</evidence>
<dbReference type="OrthoDB" id="3243659at2759"/>
<dbReference type="Proteomes" id="UP000541558">
    <property type="component" value="Unassembled WGS sequence"/>
</dbReference>
<feature type="compositionally biased region" description="Basic and acidic residues" evidence="6">
    <location>
        <begin position="34"/>
        <end position="53"/>
    </location>
</feature>
<protein>
    <recommendedName>
        <fullName evidence="7">HAT C-terminal dimerisation domain-containing protein</fullName>
    </recommendedName>
</protein>
<dbReference type="GO" id="GO:0008270">
    <property type="term" value="F:zinc ion binding"/>
    <property type="evidence" value="ECO:0007669"/>
    <property type="project" value="UniProtKB-KW"/>
</dbReference>
<evidence type="ECO:0000313" key="8">
    <source>
        <dbReference type="EMBL" id="KAF5338271.1"/>
    </source>
</evidence>